<sequence>MTERGRTAVPSTAITEVWNGPGRRDGDLTTVLPRHNGLHPSPSRAAFEHWYFDAQLDSGHVVVGFLTKRRPEDLPWARPWVELIVYTPDGGRRQAAQRYPHAATSFSADTCDVRIGDNRAWSEYPAAGLPRHHVRLACDGVAFELTFDNETPSWMPGKGETRFGDGETFGWVVGAPRARVHGTLEIDGEQLAVTGRGYADHNWGVGDMKRIIDRWHWGRLYTDEYSLLYANVLTQPQRGGHAIAPLMLARGAEVVLSTGETVLTEGPKRYDSIAGREFPEWIDLRVPDQLELRLTVESVIHAHDLLDDVPVVRSRVLRPLLHKVIGHPAYFRFRSSFELTIHRDGAVDRQSGTTLHELVALR</sequence>
<dbReference type="Proteomes" id="UP000183810">
    <property type="component" value="Chromosome"/>
</dbReference>
<gene>
    <name evidence="2" type="ORF">BOX37_21255</name>
</gene>
<protein>
    <recommendedName>
        <fullName evidence="1">AttH domain-containing protein</fullName>
    </recommendedName>
</protein>
<keyword evidence="3" id="KW-1185">Reference proteome</keyword>
<evidence type="ECO:0000259" key="1">
    <source>
        <dbReference type="Pfam" id="PF07143"/>
    </source>
</evidence>
<evidence type="ECO:0000313" key="3">
    <source>
        <dbReference type="Proteomes" id="UP000183810"/>
    </source>
</evidence>
<reference evidence="2" key="1">
    <citation type="submission" date="2016-11" db="EMBL/GenBank/DDBJ databases">
        <authorList>
            <person name="Jaros S."/>
            <person name="Januszkiewicz K."/>
            <person name="Wedrychowicz H."/>
        </authorList>
    </citation>
    <scope>NUCLEOTIDE SEQUENCE [LARGE SCALE GENOMIC DNA]</scope>
    <source>
        <strain evidence="2">Y48</strain>
    </source>
</reference>
<feature type="domain" description="AttH" evidence="1">
    <location>
        <begin position="48"/>
        <end position="204"/>
    </location>
</feature>
<evidence type="ECO:0000313" key="2">
    <source>
        <dbReference type="EMBL" id="APE38591.1"/>
    </source>
</evidence>
<dbReference type="InterPro" id="IPR010791">
    <property type="entry name" value="AttH_dom"/>
</dbReference>
<organism evidence="2 3">
    <name type="scientific">Nocardia mangyaensis</name>
    <dbReference type="NCBI Taxonomy" id="2213200"/>
    <lineage>
        <taxon>Bacteria</taxon>
        <taxon>Bacillati</taxon>
        <taxon>Actinomycetota</taxon>
        <taxon>Actinomycetes</taxon>
        <taxon>Mycobacteriales</taxon>
        <taxon>Nocardiaceae</taxon>
        <taxon>Nocardia</taxon>
    </lineage>
</organism>
<name>A0A1J0W348_9NOCA</name>
<dbReference type="Gene3D" id="2.40.370.10">
    <property type="entry name" value="AttH-like domain"/>
    <property type="match status" value="1"/>
</dbReference>
<accession>A0A1J0W348</accession>
<proteinExistence type="predicted"/>
<dbReference type="InterPro" id="IPR023374">
    <property type="entry name" value="AttH-like_dom_sf"/>
</dbReference>
<dbReference type="Pfam" id="PF07143">
    <property type="entry name" value="CrtC"/>
    <property type="match status" value="1"/>
</dbReference>
<dbReference type="EMBL" id="CP018082">
    <property type="protein sequence ID" value="APE38591.1"/>
    <property type="molecule type" value="Genomic_DNA"/>
</dbReference>
<dbReference type="AlphaFoldDB" id="A0A1J0W348"/>
<dbReference type="KEGG" id="nsl:BOX37_21255"/>
<dbReference type="SUPFAM" id="SSF159245">
    <property type="entry name" value="AttH-like"/>
    <property type="match status" value="1"/>
</dbReference>